<dbReference type="InterPro" id="IPR017441">
    <property type="entry name" value="Protein_kinase_ATP_BS"/>
</dbReference>
<dbReference type="GO" id="GO:0005634">
    <property type="term" value="C:nucleus"/>
    <property type="evidence" value="ECO:0007669"/>
    <property type="project" value="TreeGrafter"/>
</dbReference>
<comment type="caution">
    <text evidence="14">The sequence shown here is derived from an EMBL/GenBank/DDBJ whole genome shotgun (WGS) entry which is preliminary data.</text>
</comment>
<dbReference type="Pfam" id="PF22949">
    <property type="entry name" value="HRI2_3H"/>
    <property type="match status" value="1"/>
</dbReference>
<accession>A0A0G2ET46</accession>
<reference evidence="14 15" key="1">
    <citation type="submission" date="2015-05" db="EMBL/GenBank/DDBJ databases">
        <title>Distinctive expansion of gene families associated with plant cell wall degradation and secondary metabolism in the genomes of grapevine trunk pathogens.</title>
        <authorList>
            <person name="Lawrence D.P."/>
            <person name="Travadon R."/>
            <person name="Rolshausen P.E."/>
            <person name="Baumgartner K."/>
        </authorList>
    </citation>
    <scope>NUCLEOTIDE SEQUENCE [LARGE SCALE GENOMIC DNA]</scope>
    <source>
        <strain evidence="14">UCRPC4</strain>
    </source>
</reference>
<organism evidence="14 15">
    <name type="scientific">Phaeomoniella chlamydospora</name>
    <name type="common">Phaeoacremonium chlamydosporum</name>
    <dbReference type="NCBI Taxonomy" id="158046"/>
    <lineage>
        <taxon>Eukaryota</taxon>
        <taxon>Fungi</taxon>
        <taxon>Dikarya</taxon>
        <taxon>Ascomycota</taxon>
        <taxon>Pezizomycotina</taxon>
        <taxon>Eurotiomycetes</taxon>
        <taxon>Chaetothyriomycetidae</taxon>
        <taxon>Phaeomoniellales</taxon>
        <taxon>Phaeomoniellaceae</taxon>
        <taxon>Phaeomoniella</taxon>
    </lineage>
</organism>
<evidence type="ECO:0000256" key="3">
    <source>
        <dbReference type="ARBA" id="ARBA00022553"/>
    </source>
</evidence>
<dbReference type="InterPro" id="IPR011009">
    <property type="entry name" value="Kinase-like_dom_sf"/>
</dbReference>
<feature type="compositionally biased region" description="Polar residues" evidence="12">
    <location>
        <begin position="454"/>
        <end position="472"/>
    </location>
</feature>
<dbReference type="GO" id="GO:0005524">
    <property type="term" value="F:ATP binding"/>
    <property type="evidence" value="ECO:0007669"/>
    <property type="project" value="UniProtKB-UniRule"/>
</dbReference>
<dbReference type="InterPro" id="IPR008271">
    <property type="entry name" value="Ser/Thr_kinase_AS"/>
</dbReference>
<dbReference type="Proteomes" id="UP000053317">
    <property type="component" value="Unassembled WGS sequence"/>
</dbReference>
<dbReference type="AlphaFoldDB" id="A0A0G2ET46"/>
<proteinExistence type="inferred from homology"/>
<dbReference type="Gene3D" id="1.10.510.10">
    <property type="entry name" value="Transferase(Phosphotransferase) domain 1"/>
    <property type="match status" value="1"/>
</dbReference>
<evidence type="ECO:0000256" key="11">
    <source>
        <dbReference type="PROSITE-ProRule" id="PRU10141"/>
    </source>
</evidence>
<evidence type="ECO:0000256" key="8">
    <source>
        <dbReference type="ARBA" id="ARBA00023193"/>
    </source>
</evidence>
<feature type="region of interest" description="Disordered" evidence="12">
    <location>
        <begin position="632"/>
        <end position="660"/>
    </location>
</feature>
<dbReference type="InterPro" id="IPR050339">
    <property type="entry name" value="CC_SR_Kinase"/>
</dbReference>
<feature type="compositionally biased region" description="Polar residues" evidence="12">
    <location>
        <begin position="674"/>
        <end position="693"/>
    </location>
</feature>
<dbReference type="GO" id="GO:0004694">
    <property type="term" value="F:eukaryotic translation initiation factor 2alpha kinase activity"/>
    <property type="evidence" value="ECO:0007669"/>
    <property type="project" value="TreeGrafter"/>
</dbReference>
<dbReference type="Gene3D" id="3.30.200.20">
    <property type="entry name" value="Phosphorylase Kinase, domain 1"/>
    <property type="match status" value="1"/>
</dbReference>
<dbReference type="SUPFAM" id="SSF56112">
    <property type="entry name" value="Protein kinase-like (PK-like)"/>
    <property type="match status" value="1"/>
</dbReference>
<evidence type="ECO:0000256" key="9">
    <source>
        <dbReference type="ARBA" id="ARBA00037982"/>
    </source>
</evidence>
<evidence type="ECO:0000259" key="13">
    <source>
        <dbReference type="PROSITE" id="PS50011"/>
    </source>
</evidence>
<feature type="region of interest" description="Disordered" evidence="12">
    <location>
        <begin position="164"/>
        <end position="189"/>
    </location>
</feature>
<evidence type="ECO:0000256" key="12">
    <source>
        <dbReference type="SAM" id="MobiDB-lite"/>
    </source>
</evidence>
<gene>
    <name evidence="14" type="ORF">UCRPC4_g01588</name>
</gene>
<evidence type="ECO:0000313" key="15">
    <source>
        <dbReference type="Proteomes" id="UP000053317"/>
    </source>
</evidence>
<dbReference type="PANTHER" id="PTHR11042">
    <property type="entry name" value="EUKARYOTIC TRANSLATION INITIATION FACTOR 2-ALPHA KINASE EIF2-ALPHA KINASE -RELATED"/>
    <property type="match status" value="1"/>
</dbReference>
<feature type="binding site" evidence="11">
    <location>
        <position position="285"/>
    </location>
    <ligand>
        <name>ATP</name>
        <dbReference type="ChEBI" id="CHEBI:30616"/>
    </ligand>
</feature>
<keyword evidence="8" id="KW-0652">Protein synthesis inhibitor</keyword>
<feature type="compositionally biased region" description="Polar residues" evidence="12">
    <location>
        <begin position="41"/>
        <end position="59"/>
    </location>
</feature>
<dbReference type="EC" id="2.7.11.1" evidence="1"/>
<keyword evidence="6" id="KW-0418">Kinase</keyword>
<dbReference type="PROSITE" id="PS00107">
    <property type="entry name" value="PROTEIN_KINASE_ATP"/>
    <property type="match status" value="1"/>
</dbReference>
<evidence type="ECO:0000256" key="1">
    <source>
        <dbReference type="ARBA" id="ARBA00012513"/>
    </source>
</evidence>
<dbReference type="GO" id="GO:1990625">
    <property type="term" value="P:negative regulation of cytoplasmic translational initiation in response to stress"/>
    <property type="evidence" value="ECO:0007669"/>
    <property type="project" value="TreeGrafter"/>
</dbReference>
<keyword evidence="2" id="KW-0723">Serine/threonine-protein kinase</keyword>
<feature type="compositionally biased region" description="Polar residues" evidence="12">
    <location>
        <begin position="422"/>
        <end position="433"/>
    </location>
</feature>
<reference evidence="14 15" key="2">
    <citation type="submission" date="2015-05" db="EMBL/GenBank/DDBJ databases">
        <authorList>
            <person name="Morales-Cruz A."/>
            <person name="Amrine K.C."/>
            <person name="Cantu D."/>
        </authorList>
    </citation>
    <scope>NUCLEOTIDE SEQUENCE [LARGE SCALE GENOMIC DNA]</scope>
    <source>
        <strain evidence="14">UCRPC4</strain>
    </source>
</reference>
<dbReference type="Pfam" id="PF00069">
    <property type="entry name" value="Pkinase"/>
    <property type="match status" value="2"/>
</dbReference>
<dbReference type="InterPro" id="IPR000719">
    <property type="entry name" value="Prot_kinase_dom"/>
</dbReference>
<keyword evidence="15" id="KW-1185">Reference proteome</keyword>
<protein>
    <recommendedName>
        <fullName evidence="1">non-specific serine/threonine protein kinase</fullName>
        <ecNumber evidence="1">2.7.11.1</ecNumber>
    </recommendedName>
    <alternativeName>
        <fullName evidence="10">Heme-regulated eukaryotic initiation factor eIF-2-alpha kinase</fullName>
    </alternativeName>
</protein>
<feature type="compositionally biased region" description="Pro residues" evidence="12">
    <location>
        <begin position="644"/>
        <end position="658"/>
    </location>
</feature>
<name>A0A0G2ET46_PHACM</name>
<dbReference type="PANTHER" id="PTHR11042:SF195">
    <property type="entry name" value="KINASE, PUTATIVE (AFU_ORTHOLOGUE AFUA_2G16620)-RELATED"/>
    <property type="match status" value="1"/>
</dbReference>
<keyword evidence="7 11" id="KW-0067">ATP-binding</keyword>
<evidence type="ECO:0000313" key="14">
    <source>
        <dbReference type="EMBL" id="KKY25897.1"/>
    </source>
</evidence>
<evidence type="ECO:0000256" key="4">
    <source>
        <dbReference type="ARBA" id="ARBA00022679"/>
    </source>
</evidence>
<feature type="region of interest" description="Disordered" evidence="12">
    <location>
        <begin position="376"/>
        <end position="479"/>
    </location>
</feature>
<comment type="similarity">
    <text evidence="9">Belongs to the protein kinase superfamily. Ser/Thr protein kinase family. GCN2 subfamily.</text>
</comment>
<evidence type="ECO:0000256" key="5">
    <source>
        <dbReference type="ARBA" id="ARBA00022741"/>
    </source>
</evidence>
<feature type="region of interest" description="Disordered" evidence="12">
    <location>
        <begin position="1"/>
        <end position="75"/>
    </location>
</feature>
<dbReference type="SMART" id="SM00220">
    <property type="entry name" value="S_TKc"/>
    <property type="match status" value="1"/>
</dbReference>
<keyword evidence="5 11" id="KW-0547">Nucleotide-binding</keyword>
<dbReference type="EMBL" id="LCWF01000038">
    <property type="protein sequence ID" value="KKY25897.1"/>
    <property type="molecule type" value="Genomic_DNA"/>
</dbReference>
<evidence type="ECO:0000256" key="10">
    <source>
        <dbReference type="ARBA" id="ARBA00042914"/>
    </source>
</evidence>
<evidence type="ECO:0000256" key="2">
    <source>
        <dbReference type="ARBA" id="ARBA00022527"/>
    </source>
</evidence>
<keyword evidence="3" id="KW-0597">Phosphoprotein</keyword>
<feature type="compositionally biased region" description="Polar residues" evidence="12">
    <location>
        <begin position="632"/>
        <end position="642"/>
    </location>
</feature>
<dbReference type="InterPro" id="IPR054521">
    <property type="entry name" value="HRI2_3H"/>
</dbReference>
<evidence type="ECO:0000256" key="7">
    <source>
        <dbReference type="ARBA" id="ARBA00022840"/>
    </source>
</evidence>
<dbReference type="GO" id="GO:0005829">
    <property type="term" value="C:cytosol"/>
    <property type="evidence" value="ECO:0007669"/>
    <property type="project" value="TreeGrafter"/>
</dbReference>
<sequence length="851" mass="93987">MFRSPNDVSSTSDSTSSSDEEPFPSIQASARRRAFSHTSEENFGSSLDRQETASESIQGDRQAKTEDGEPWTPSTVGEHAALMGAASLEFMYSQIAAERLNAERGVNTFTRHSPEARVRGRQMYQQVSQKLAQAGIMPAGVDSENFDEVRRQYTTGLEQLGSQALEAPSDENPNTMLHVPDQSRTNRRPGPHRAISGLLMGPEKHGQNIFEGSASLPTNVMEYQTSSFYPSINPFAVGSSQTSIPRPITRYKSEFAEIKPLGRGGYGTVYHVVNFVDNQHYAVKKIPLNARRLKKWRDGGRYEIENILKEIRTLARLDHHNIVRYYGAWIDQIEGTTDRPKTPSRTRAIISSKSSSPFAPRFNPTNALEEEDVLFEASSDQDGNGGKVKEIDDTNDIIFGDESVPKSDLPEFTPRKPRNRRASQATTRSTLSKKSYVEDSVNDAVIDEDVESIPRSQSPSKGPEEQTSTLGFANSDDIFTDGNAAQGSKLIRTESEGNGPSITLHIQMSLHPMSLATYLQTTPATTSPIDIRHCYHILPSLKIFLSILDGVQYLHSQGIVHRDLKPGNIFLSSHPTPIAGCVHVGKCPQCLLKRGPSLLKSRETPPEIHQFVTPRIGDFGLVADLISDAMTNTEPVDTSTSNPGPRPVPAHPCPPAPDPIIGSPIESAISALTLSPTRRLNQPKSSKQPSQTRPLMLPKAVGTEFYRPPLQTQLHTSAQTPSPSIHHTNAYTSNLNPSEKLDIFSLGVILFELLYPFPTKMERTIILTSLTTLNASSSSSSSSSRLPHTFPFPPPPPPHKLKTHIYNQIRLCVSKMLEFDEKTRWDLMTVKNCLEDVVKEINRPCLSSEVG</sequence>
<dbReference type="OrthoDB" id="1405469at2759"/>
<dbReference type="PROSITE" id="PS50011">
    <property type="entry name" value="PROTEIN_KINASE_DOM"/>
    <property type="match status" value="1"/>
</dbReference>
<feature type="region of interest" description="Disordered" evidence="12">
    <location>
        <begin position="674"/>
        <end position="695"/>
    </location>
</feature>
<keyword evidence="4" id="KW-0808">Transferase</keyword>
<evidence type="ECO:0000256" key="6">
    <source>
        <dbReference type="ARBA" id="ARBA00022777"/>
    </source>
</evidence>
<dbReference type="PROSITE" id="PS00108">
    <property type="entry name" value="PROTEIN_KINASE_ST"/>
    <property type="match status" value="1"/>
</dbReference>
<feature type="domain" description="Protein kinase" evidence="13">
    <location>
        <begin position="255"/>
        <end position="838"/>
    </location>
</feature>